<keyword evidence="7 10" id="KW-0808">Transferase</keyword>
<keyword evidence="5 10" id="KW-0441">Lipid A biosynthesis</keyword>
<dbReference type="EC" id="2.4.1.182" evidence="2 10"/>
<comment type="caution">
    <text evidence="11">The sequence shown here is derived from an EMBL/GenBank/DDBJ whole genome shotgun (WGS) entry which is preliminary data.</text>
</comment>
<dbReference type="Pfam" id="PF02684">
    <property type="entry name" value="LpxB"/>
    <property type="match status" value="1"/>
</dbReference>
<keyword evidence="4 10" id="KW-0444">Lipid biosynthesis</keyword>
<dbReference type="GO" id="GO:0008915">
    <property type="term" value="F:lipid-A-disaccharide synthase activity"/>
    <property type="evidence" value="ECO:0007669"/>
    <property type="project" value="UniProtKB-UniRule"/>
</dbReference>
<keyword evidence="8 10" id="KW-0443">Lipid metabolism</keyword>
<evidence type="ECO:0000256" key="7">
    <source>
        <dbReference type="ARBA" id="ARBA00022679"/>
    </source>
</evidence>
<dbReference type="OrthoDB" id="9801642at2"/>
<dbReference type="GO" id="GO:0016020">
    <property type="term" value="C:membrane"/>
    <property type="evidence" value="ECO:0007669"/>
    <property type="project" value="GOC"/>
</dbReference>
<gene>
    <name evidence="10 11" type="primary">lpxB</name>
    <name evidence="11" type="ORF">ALO_15677</name>
</gene>
<comment type="pathway">
    <text evidence="10">Bacterial outer membrane biogenesis; LPS lipid A biosynthesis.</text>
</comment>
<dbReference type="SUPFAM" id="SSF53756">
    <property type="entry name" value="UDP-Glycosyltransferase/glycogen phosphorylase"/>
    <property type="match status" value="1"/>
</dbReference>
<dbReference type="eggNOG" id="COG0763">
    <property type="taxonomic scope" value="Bacteria"/>
</dbReference>
<dbReference type="GO" id="GO:0009245">
    <property type="term" value="P:lipid A biosynthetic process"/>
    <property type="evidence" value="ECO:0007669"/>
    <property type="project" value="UniProtKB-UniRule"/>
</dbReference>
<dbReference type="HAMAP" id="MF_00392">
    <property type="entry name" value="LpxB"/>
    <property type="match status" value="1"/>
</dbReference>
<evidence type="ECO:0000313" key="12">
    <source>
        <dbReference type="Proteomes" id="UP000003240"/>
    </source>
</evidence>
<protein>
    <recommendedName>
        <fullName evidence="3 10">Lipid-A-disaccharide synthase</fullName>
        <ecNumber evidence="2 10">2.4.1.182</ecNumber>
    </recommendedName>
</protein>
<evidence type="ECO:0000256" key="3">
    <source>
        <dbReference type="ARBA" id="ARBA00020902"/>
    </source>
</evidence>
<dbReference type="Proteomes" id="UP000003240">
    <property type="component" value="Unassembled WGS sequence"/>
</dbReference>
<name>F7NM09_9FIRM</name>
<dbReference type="UniPathway" id="UPA00973"/>
<evidence type="ECO:0000313" key="11">
    <source>
        <dbReference type="EMBL" id="EGO62935.1"/>
    </source>
</evidence>
<evidence type="ECO:0000256" key="9">
    <source>
        <dbReference type="ARBA" id="ARBA00048975"/>
    </source>
</evidence>
<dbReference type="PANTHER" id="PTHR30372">
    <property type="entry name" value="LIPID-A-DISACCHARIDE SYNTHASE"/>
    <property type="match status" value="1"/>
</dbReference>
<dbReference type="GO" id="GO:0005543">
    <property type="term" value="F:phospholipid binding"/>
    <property type="evidence" value="ECO:0007669"/>
    <property type="project" value="TreeGrafter"/>
</dbReference>
<evidence type="ECO:0000256" key="4">
    <source>
        <dbReference type="ARBA" id="ARBA00022516"/>
    </source>
</evidence>
<comment type="catalytic activity">
    <reaction evidence="9 10">
        <text>a lipid X + a UDP-2-N,3-O-bis[(3R)-3-hydroxyacyl]-alpha-D-glucosamine = a lipid A disaccharide + UDP + H(+)</text>
        <dbReference type="Rhea" id="RHEA:67828"/>
        <dbReference type="ChEBI" id="CHEBI:15378"/>
        <dbReference type="ChEBI" id="CHEBI:58223"/>
        <dbReference type="ChEBI" id="CHEBI:137748"/>
        <dbReference type="ChEBI" id="CHEBI:176338"/>
        <dbReference type="ChEBI" id="CHEBI:176343"/>
        <dbReference type="EC" id="2.4.1.182"/>
    </reaction>
</comment>
<keyword evidence="6 10" id="KW-0328">Glycosyltransferase</keyword>
<dbReference type="RefSeq" id="WP_004097339.1">
    <property type="nucleotide sequence ID" value="NZ_AFGF01000157.1"/>
</dbReference>
<dbReference type="STRING" id="1009370.ALO_15677"/>
<evidence type="ECO:0000256" key="10">
    <source>
        <dbReference type="HAMAP-Rule" id="MF_00392"/>
    </source>
</evidence>
<dbReference type="Gene3D" id="3.40.50.2000">
    <property type="entry name" value="Glycogen Phosphorylase B"/>
    <property type="match status" value="1"/>
</dbReference>
<sequence length="384" mass="42211">MLNIMLSAGEASGDLHGAAVARALKTIAPDCRLFGMGGKHMREAGVEILYDIADLGVIGVVEVIRSLPRLFRLRDQLAAAMDERRPDALVVIDYPGFNMRLAKVAKEKGIPIISYISPSAWAWGKGRAREVAQTVSKVAAIFPFEADVYREVGADVEFVGHPLLDIVRPSMPKEEAYRYFDADSGKPVVLLLPGSRRQEIENLLPLMLEAATIVSQTVSGVQYYLPVAATIPEDMIKRMLAQYSLNVKTIRDNIYDLMQISQAAIAASGTVTLEAALMNVPSVIIYRLNFLTYWLGKWLVKIPHIGLPNIIAGRQVIPELVQDAARPEEIAAQLQPLLADGEKRTQVLADLALVRQKLGERGAVERVAQTVLTVARVNREGVRE</sequence>
<dbReference type="InterPro" id="IPR003835">
    <property type="entry name" value="Glyco_trans_19"/>
</dbReference>
<evidence type="ECO:0000256" key="5">
    <source>
        <dbReference type="ARBA" id="ARBA00022556"/>
    </source>
</evidence>
<dbReference type="AlphaFoldDB" id="F7NM09"/>
<evidence type="ECO:0000256" key="6">
    <source>
        <dbReference type="ARBA" id="ARBA00022676"/>
    </source>
</evidence>
<dbReference type="PANTHER" id="PTHR30372:SF4">
    <property type="entry name" value="LIPID-A-DISACCHARIDE SYNTHASE, MITOCHONDRIAL-RELATED"/>
    <property type="match status" value="1"/>
</dbReference>
<dbReference type="EMBL" id="AFGF01000157">
    <property type="protein sequence ID" value="EGO62935.1"/>
    <property type="molecule type" value="Genomic_DNA"/>
</dbReference>
<comment type="function">
    <text evidence="1 10">Condensation of UDP-2,3-diacylglucosamine and 2,3-diacylglucosamine-1-phosphate to form lipid A disaccharide, a precursor of lipid A, a phosphorylated glycolipid that anchors the lipopolysaccharide to the outer membrane of the cell.</text>
</comment>
<organism evidence="11 12">
    <name type="scientific">Acetonema longum DSM 6540</name>
    <dbReference type="NCBI Taxonomy" id="1009370"/>
    <lineage>
        <taxon>Bacteria</taxon>
        <taxon>Bacillati</taxon>
        <taxon>Bacillota</taxon>
        <taxon>Negativicutes</taxon>
        <taxon>Acetonemataceae</taxon>
        <taxon>Acetonema</taxon>
    </lineage>
</organism>
<evidence type="ECO:0000256" key="8">
    <source>
        <dbReference type="ARBA" id="ARBA00023098"/>
    </source>
</evidence>
<evidence type="ECO:0000256" key="1">
    <source>
        <dbReference type="ARBA" id="ARBA00002056"/>
    </source>
</evidence>
<reference evidence="11 12" key="1">
    <citation type="journal article" date="2011" name="EMBO J.">
        <title>Structural diversity of bacterial flagellar motors.</title>
        <authorList>
            <person name="Chen S."/>
            <person name="Beeby M."/>
            <person name="Murphy G.E."/>
            <person name="Leadbetter J.R."/>
            <person name="Hendrixson D.R."/>
            <person name="Briegel A."/>
            <person name="Li Z."/>
            <person name="Shi J."/>
            <person name="Tocheva E.I."/>
            <person name="Muller A."/>
            <person name="Dobro M.J."/>
            <person name="Jensen G.J."/>
        </authorList>
    </citation>
    <scope>NUCLEOTIDE SEQUENCE [LARGE SCALE GENOMIC DNA]</scope>
    <source>
        <strain evidence="11 12">DSM 6540</strain>
    </source>
</reference>
<accession>F7NM09</accession>
<proteinExistence type="inferred from homology"/>
<dbReference type="NCBIfam" id="TIGR00215">
    <property type="entry name" value="lpxB"/>
    <property type="match status" value="1"/>
</dbReference>
<comment type="similarity">
    <text evidence="10">Belongs to the LpxB family.</text>
</comment>
<evidence type="ECO:0000256" key="2">
    <source>
        <dbReference type="ARBA" id="ARBA00012687"/>
    </source>
</evidence>
<keyword evidence="12" id="KW-1185">Reference proteome</keyword>